<dbReference type="EMBL" id="CP036274">
    <property type="protein sequence ID" value="QDU29959.1"/>
    <property type="molecule type" value="Genomic_DNA"/>
</dbReference>
<organism evidence="1 2">
    <name type="scientific">Anatilimnocola aggregata</name>
    <dbReference type="NCBI Taxonomy" id="2528021"/>
    <lineage>
        <taxon>Bacteria</taxon>
        <taxon>Pseudomonadati</taxon>
        <taxon>Planctomycetota</taxon>
        <taxon>Planctomycetia</taxon>
        <taxon>Pirellulales</taxon>
        <taxon>Pirellulaceae</taxon>
        <taxon>Anatilimnocola</taxon>
    </lineage>
</organism>
<gene>
    <name evidence="1" type="ORF">ETAA8_50770</name>
</gene>
<protein>
    <submittedName>
        <fullName evidence="1">Uncharacterized protein</fullName>
    </submittedName>
</protein>
<dbReference type="KEGG" id="aagg:ETAA8_50770"/>
<dbReference type="AlphaFoldDB" id="A0A517YIB4"/>
<keyword evidence="2" id="KW-1185">Reference proteome</keyword>
<accession>A0A517YIB4</accession>
<proteinExistence type="predicted"/>
<reference evidence="1 2" key="1">
    <citation type="submission" date="2019-02" db="EMBL/GenBank/DDBJ databases">
        <title>Deep-cultivation of Planctomycetes and their phenomic and genomic characterization uncovers novel biology.</title>
        <authorList>
            <person name="Wiegand S."/>
            <person name="Jogler M."/>
            <person name="Boedeker C."/>
            <person name="Pinto D."/>
            <person name="Vollmers J."/>
            <person name="Rivas-Marin E."/>
            <person name="Kohn T."/>
            <person name="Peeters S.H."/>
            <person name="Heuer A."/>
            <person name="Rast P."/>
            <person name="Oberbeckmann S."/>
            <person name="Bunk B."/>
            <person name="Jeske O."/>
            <person name="Meyerdierks A."/>
            <person name="Storesund J.E."/>
            <person name="Kallscheuer N."/>
            <person name="Luecker S."/>
            <person name="Lage O.M."/>
            <person name="Pohl T."/>
            <person name="Merkel B.J."/>
            <person name="Hornburger P."/>
            <person name="Mueller R.-W."/>
            <person name="Bruemmer F."/>
            <person name="Labrenz M."/>
            <person name="Spormann A.M."/>
            <person name="Op den Camp H."/>
            <person name="Overmann J."/>
            <person name="Amann R."/>
            <person name="Jetten M.S.M."/>
            <person name="Mascher T."/>
            <person name="Medema M.H."/>
            <person name="Devos D.P."/>
            <person name="Kaster A.-K."/>
            <person name="Ovreas L."/>
            <person name="Rohde M."/>
            <person name="Galperin M.Y."/>
            <person name="Jogler C."/>
        </authorList>
    </citation>
    <scope>NUCLEOTIDE SEQUENCE [LARGE SCALE GENOMIC DNA]</scope>
    <source>
        <strain evidence="1 2">ETA_A8</strain>
    </source>
</reference>
<dbReference type="RefSeq" id="WP_145094610.1">
    <property type="nucleotide sequence ID" value="NZ_CP036274.1"/>
</dbReference>
<evidence type="ECO:0000313" key="2">
    <source>
        <dbReference type="Proteomes" id="UP000315017"/>
    </source>
</evidence>
<dbReference type="Proteomes" id="UP000315017">
    <property type="component" value="Chromosome"/>
</dbReference>
<name>A0A517YIB4_9BACT</name>
<evidence type="ECO:0000313" key="1">
    <source>
        <dbReference type="EMBL" id="QDU29959.1"/>
    </source>
</evidence>
<sequence length="92" mass="10234">MNLSPADIDRIVAEVVRRLRPLLAASPAAPVEKSNELKLNDKVVTLRTLHGRLEGISRLIVDQRAVVTPAVKDELRQRGISWERSTTNQARG</sequence>
<dbReference type="OrthoDB" id="269806at2"/>